<dbReference type="SUPFAM" id="SSF81301">
    <property type="entry name" value="Nucleotidyltransferase"/>
    <property type="match status" value="1"/>
</dbReference>
<dbReference type="KEGG" id="mbry:B1812_11405"/>
<evidence type="ECO:0000313" key="3">
    <source>
        <dbReference type="Proteomes" id="UP000193978"/>
    </source>
</evidence>
<dbReference type="STRING" id="655015.B1812_11405"/>
<feature type="domain" description="Polymerase nucleotidyl transferase" evidence="1">
    <location>
        <begin position="12"/>
        <end position="67"/>
    </location>
</feature>
<dbReference type="InterPro" id="IPR043519">
    <property type="entry name" value="NT_sf"/>
</dbReference>
<reference evidence="2 3" key="1">
    <citation type="submission" date="2017-02" db="EMBL/GenBank/DDBJ databases">
        <authorList>
            <person name="Peterson S.W."/>
        </authorList>
    </citation>
    <scope>NUCLEOTIDE SEQUENCE [LARGE SCALE GENOMIC DNA]</scope>
    <source>
        <strain evidence="2 3">S285</strain>
    </source>
</reference>
<name>A0A1W6N164_9HYPH</name>
<dbReference type="OrthoDB" id="559450at2"/>
<dbReference type="Proteomes" id="UP000193978">
    <property type="component" value="Chromosome"/>
</dbReference>
<evidence type="ECO:0000313" key="2">
    <source>
        <dbReference type="EMBL" id="ARN83592.1"/>
    </source>
</evidence>
<proteinExistence type="predicted"/>
<evidence type="ECO:0000259" key="1">
    <source>
        <dbReference type="Pfam" id="PF01909"/>
    </source>
</evidence>
<keyword evidence="3" id="KW-1185">Reference proteome</keyword>
<dbReference type="PANTHER" id="PTHR33933:SF1">
    <property type="entry name" value="PROTEIN ADENYLYLTRANSFERASE MNTA-RELATED"/>
    <property type="match status" value="1"/>
</dbReference>
<accession>A0A1W6N164</accession>
<dbReference type="Gene3D" id="3.30.460.10">
    <property type="entry name" value="Beta Polymerase, domain 2"/>
    <property type="match status" value="1"/>
</dbReference>
<dbReference type="InterPro" id="IPR002934">
    <property type="entry name" value="Polymerase_NTP_transf_dom"/>
</dbReference>
<dbReference type="GO" id="GO:0016779">
    <property type="term" value="F:nucleotidyltransferase activity"/>
    <property type="evidence" value="ECO:0007669"/>
    <property type="project" value="InterPro"/>
</dbReference>
<protein>
    <recommendedName>
        <fullName evidence="1">Polymerase nucleotidyl transferase domain-containing protein</fullName>
    </recommendedName>
</protein>
<dbReference type="AlphaFoldDB" id="A0A1W6N164"/>
<gene>
    <name evidence="2" type="ORF">B1812_11405</name>
</gene>
<dbReference type="Pfam" id="PF01909">
    <property type="entry name" value="NTP_transf_2"/>
    <property type="match status" value="1"/>
</dbReference>
<sequence>MASRAAADPILQRFRAAVSDLYGDRVARVVLYGSRARGDARPDSDYDIAVFLRGDLPDRLREVHRLADVSTAILYDIGGVINALPYGADTYDDPRMPLMHEIRREGVDL</sequence>
<dbReference type="CDD" id="cd05403">
    <property type="entry name" value="NT_KNTase_like"/>
    <property type="match status" value="1"/>
</dbReference>
<organism evidence="2 3">
    <name type="scientific">Methylocystis bryophila</name>
    <dbReference type="NCBI Taxonomy" id="655015"/>
    <lineage>
        <taxon>Bacteria</taxon>
        <taxon>Pseudomonadati</taxon>
        <taxon>Pseudomonadota</taxon>
        <taxon>Alphaproteobacteria</taxon>
        <taxon>Hyphomicrobiales</taxon>
        <taxon>Methylocystaceae</taxon>
        <taxon>Methylocystis</taxon>
    </lineage>
</organism>
<dbReference type="InterPro" id="IPR052548">
    <property type="entry name" value="Type_VII_TA_antitoxin"/>
</dbReference>
<dbReference type="PANTHER" id="PTHR33933">
    <property type="entry name" value="NUCLEOTIDYLTRANSFERASE"/>
    <property type="match status" value="1"/>
</dbReference>
<dbReference type="EMBL" id="CP019948">
    <property type="protein sequence ID" value="ARN83592.1"/>
    <property type="molecule type" value="Genomic_DNA"/>
</dbReference>